<keyword evidence="2" id="KW-1185">Reference proteome</keyword>
<dbReference type="AlphaFoldDB" id="A0A6M5YRT5"/>
<proteinExistence type="predicted"/>
<accession>A0A6M5YRT5</accession>
<evidence type="ECO:0000313" key="2">
    <source>
        <dbReference type="Proteomes" id="UP000503447"/>
    </source>
</evidence>
<gene>
    <name evidence="1" type="ORF">FTUN_3557</name>
</gene>
<sequence length="38" mass="3938">MAGVNSVARSVTPVENAGIVQAADEYTISTAPVLHTHM</sequence>
<reference evidence="2" key="1">
    <citation type="submission" date="2020-05" db="EMBL/GenBank/DDBJ databases">
        <title>Frigoriglobus tundricola gen. nov., sp. nov., a psychrotolerant cellulolytic planctomycete of the family Gemmataceae with two divergent copies of 16S rRNA gene.</title>
        <authorList>
            <person name="Kulichevskaya I.S."/>
            <person name="Ivanova A.A."/>
            <person name="Naumoff D.G."/>
            <person name="Beletsky A.V."/>
            <person name="Rijpstra W.I.C."/>
            <person name="Sinninghe Damste J.S."/>
            <person name="Mardanov A.V."/>
            <person name="Ravin N.V."/>
            <person name="Dedysh S.N."/>
        </authorList>
    </citation>
    <scope>NUCLEOTIDE SEQUENCE [LARGE SCALE GENOMIC DNA]</scope>
    <source>
        <strain evidence="2">PL17</strain>
    </source>
</reference>
<name>A0A6M5YRT5_9BACT</name>
<dbReference type="Proteomes" id="UP000503447">
    <property type="component" value="Chromosome"/>
</dbReference>
<organism evidence="1 2">
    <name type="scientific">Frigoriglobus tundricola</name>
    <dbReference type="NCBI Taxonomy" id="2774151"/>
    <lineage>
        <taxon>Bacteria</taxon>
        <taxon>Pseudomonadati</taxon>
        <taxon>Planctomycetota</taxon>
        <taxon>Planctomycetia</taxon>
        <taxon>Gemmatales</taxon>
        <taxon>Gemmataceae</taxon>
        <taxon>Frigoriglobus</taxon>
    </lineage>
</organism>
<evidence type="ECO:0000313" key="1">
    <source>
        <dbReference type="EMBL" id="QJW96003.1"/>
    </source>
</evidence>
<dbReference type="EMBL" id="CP053452">
    <property type="protein sequence ID" value="QJW96003.1"/>
    <property type="molecule type" value="Genomic_DNA"/>
</dbReference>
<protein>
    <submittedName>
        <fullName evidence="1">Uncharacterized protein</fullName>
    </submittedName>
</protein>
<dbReference type="KEGG" id="ftj:FTUN_3557"/>